<comment type="caution">
    <text evidence="3">The sequence shown here is derived from an EMBL/GenBank/DDBJ whole genome shotgun (WGS) entry which is preliminary data.</text>
</comment>
<dbReference type="RefSeq" id="WP_303278932.1">
    <property type="nucleotide sequence ID" value="NZ_JAUOEK010000148.1"/>
</dbReference>
<evidence type="ECO:0000313" key="3">
    <source>
        <dbReference type="EMBL" id="MDO5971228.1"/>
    </source>
</evidence>
<dbReference type="InterPro" id="IPR011460">
    <property type="entry name" value="Lcl_C"/>
</dbReference>
<sequence>MKKVIYRIVIFVILPIANITISCKSNQNTSISKEKPIINNYIQIATGQTNLYNNDGKVIVSLTKTDSLYGQDANYQKGEKMAYKDNEDGTVSDLNTGLMWQKIPVPDGFTWQEAVDYCENLKLAGYDDWRIPSAKELFSISDFSSGWPYLDTTYFALASGKIVKDEQYWSSNKYVGSTGRGGDNSAFGVNHVTGHIKAYPASSPNGKGKPERNETSPPSKAENQPPPRQGGPSNGQSGPPRGNPAAKQVRAVRGANYGINNFVDNGDNTITDNASGLMWAKNDNGKGLDWQDALVYAKQSKLADYSDWRLPNVKELQGIIDYSYSPSATKASKVGPAINPLFSCTPIINEAGNNDYGYYWTNTSANFTRGQPHFYAWYVAFGMAVNREGKDFHGAGGVRFDTKYKGGALGEGGERSYNYVRLVRNVN</sequence>
<reference evidence="3" key="1">
    <citation type="submission" date="2023-07" db="EMBL/GenBank/DDBJ databases">
        <title>Two novel species in the genus Flavivirga.</title>
        <authorList>
            <person name="Kwon K."/>
        </authorList>
    </citation>
    <scope>NUCLEOTIDE SEQUENCE</scope>
    <source>
        <strain evidence="3">KCTC 52353</strain>
    </source>
</reference>
<proteinExistence type="predicted"/>
<organism evidence="3 4">
    <name type="scientific">Flavivirga aquimarina</name>
    <dbReference type="NCBI Taxonomy" id="2027862"/>
    <lineage>
        <taxon>Bacteria</taxon>
        <taxon>Pseudomonadati</taxon>
        <taxon>Bacteroidota</taxon>
        <taxon>Flavobacteriia</taxon>
        <taxon>Flavobacteriales</taxon>
        <taxon>Flavobacteriaceae</taxon>
        <taxon>Flavivirga</taxon>
    </lineage>
</organism>
<keyword evidence="4" id="KW-1185">Reference proteome</keyword>
<dbReference type="PANTHER" id="PTHR35812:SF1">
    <property type="entry name" value="LIPOPROTEIN"/>
    <property type="match status" value="1"/>
</dbReference>
<feature type="domain" description="Lcl C-terminal" evidence="2">
    <location>
        <begin position="268"/>
        <end position="404"/>
    </location>
</feature>
<protein>
    <submittedName>
        <fullName evidence="3">DUF1566 domain-containing protein</fullName>
    </submittedName>
</protein>
<dbReference type="EMBL" id="JAUOEK010000148">
    <property type="protein sequence ID" value="MDO5971228.1"/>
    <property type="molecule type" value="Genomic_DNA"/>
</dbReference>
<feature type="domain" description="Lcl C-terminal" evidence="2">
    <location>
        <begin position="89"/>
        <end position="202"/>
    </location>
</feature>
<dbReference type="PANTHER" id="PTHR35812">
    <property type="entry name" value="LIPOPROTEIN"/>
    <property type="match status" value="1"/>
</dbReference>
<dbReference type="Pfam" id="PF07603">
    <property type="entry name" value="Lcl_C"/>
    <property type="match status" value="2"/>
</dbReference>
<evidence type="ECO:0000256" key="1">
    <source>
        <dbReference type="SAM" id="MobiDB-lite"/>
    </source>
</evidence>
<evidence type="ECO:0000313" key="4">
    <source>
        <dbReference type="Proteomes" id="UP001176883"/>
    </source>
</evidence>
<feature type="compositionally biased region" description="Low complexity" evidence="1">
    <location>
        <begin position="230"/>
        <end position="244"/>
    </location>
</feature>
<feature type="region of interest" description="Disordered" evidence="1">
    <location>
        <begin position="197"/>
        <end position="247"/>
    </location>
</feature>
<gene>
    <name evidence="3" type="ORF">Q4Q35_15580</name>
</gene>
<evidence type="ECO:0000259" key="2">
    <source>
        <dbReference type="Pfam" id="PF07603"/>
    </source>
</evidence>
<accession>A0ABT8WDW0</accession>
<name>A0ABT8WDW0_9FLAO</name>
<dbReference type="Proteomes" id="UP001176883">
    <property type="component" value="Unassembled WGS sequence"/>
</dbReference>
<dbReference type="PROSITE" id="PS51257">
    <property type="entry name" value="PROKAR_LIPOPROTEIN"/>
    <property type="match status" value="1"/>
</dbReference>